<evidence type="ECO:0000313" key="2">
    <source>
        <dbReference type="EMBL" id="KAF2729897.1"/>
    </source>
</evidence>
<comment type="caution">
    <text evidence="2">The sequence shown here is derived from an EMBL/GenBank/DDBJ whole genome shotgun (WGS) entry which is preliminary data.</text>
</comment>
<dbReference type="Gene3D" id="3.10.310.70">
    <property type="match status" value="1"/>
</dbReference>
<dbReference type="OrthoDB" id="194468at2759"/>
<dbReference type="Gene3D" id="3.20.20.140">
    <property type="entry name" value="Metal-dependent hydrolases"/>
    <property type="match status" value="1"/>
</dbReference>
<dbReference type="SUPFAM" id="SSF51338">
    <property type="entry name" value="Composite domain of metallo-dependent hydrolases"/>
    <property type="match status" value="1"/>
</dbReference>
<evidence type="ECO:0000313" key="3">
    <source>
        <dbReference type="Proteomes" id="UP000799444"/>
    </source>
</evidence>
<dbReference type="GO" id="GO:0016810">
    <property type="term" value="F:hydrolase activity, acting on carbon-nitrogen (but not peptide) bonds"/>
    <property type="evidence" value="ECO:0007669"/>
    <property type="project" value="InterPro"/>
</dbReference>
<protein>
    <submittedName>
        <fullName evidence="2">Amidohydrolase 3</fullName>
    </submittedName>
</protein>
<dbReference type="EMBL" id="ML996232">
    <property type="protein sequence ID" value="KAF2729897.1"/>
    <property type="molecule type" value="Genomic_DNA"/>
</dbReference>
<accession>A0A9P4UVF2</accession>
<proteinExistence type="predicted"/>
<sequence>MASYSSNNPGNSTAYINGRIYTIDTSHPWASGFIVSPDGNFGKVGTTDAIRAIAHNSGLVVVDLKGQFVMPGIHDAHMHLLMSALALTSDVSIAMDSTSDNIAQRVKDGNCACHFAHAYGNWIQAAFYDNRGFPNMQADRRYLDAAFPDEPLMIVGGAQHSVLLNTVALEQAGYDIQNEPDAPGSKFFRRDDGSLTGELAESAMTKARLAMPKPSLAHVKRVLKHAIKIAHRAGVTSCQEASANTLEMHALKELEEEGQLNMDIATHLVYAPEWVAGEKQETSKQLLDSAEAFNSKHIETRFVKIILDGVPLPPLFTHCALDSHGDPDLSKLLVQDVKEAIVEYDGRGMTVKVHCAGQGATRLALDAIEAARKNNPNGPRHEIAHNSSVHNDEFSRYKSLNVTAEMSPAFLFTHPVAIHSGGTMDWNFTKMMDAGAHLTIGSDWGASPDPSLFEAMAGVVETVGKGSKEKGGELLCKMLTMNGAEAVGREKQAGSITVGKKANFIVMDKDLSKGEFAGAHVMRTYFEGECVWDKEMP</sequence>
<dbReference type="PANTHER" id="PTHR22642:SF2">
    <property type="entry name" value="PROTEIN LONG AFTER FAR-RED 3"/>
    <property type="match status" value="1"/>
</dbReference>
<name>A0A9P4UVF2_9PLEO</name>
<reference evidence="2" key="1">
    <citation type="journal article" date="2020" name="Stud. Mycol.">
        <title>101 Dothideomycetes genomes: a test case for predicting lifestyles and emergence of pathogens.</title>
        <authorList>
            <person name="Haridas S."/>
            <person name="Albert R."/>
            <person name="Binder M."/>
            <person name="Bloem J."/>
            <person name="Labutti K."/>
            <person name="Salamov A."/>
            <person name="Andreopoulos B."/>
            <person name="Baker S."/>
            <person name="Barry K."/>
            <person name="Bills G."/>
            <person name="Bluhm B."/>
            <person name="Cannon C."/>
            <person name="Castanera R."/>
            <person name="Culley D."/>
            <person name="Daum C."/>
            <person name="Ezra D."/>
            <person name="Gonzalez J."/>
            <person name="Henrissat B."/>
            <person name="Kuo A."/>
            <person name="Liang C."/>
            <person name="Lipzen A."/>
            <person name="Lutzoni F."/>
            <person name="Magnuson J."/>
            <person name="Mondo S."/>
            <person name="Nolan M."/>
            <person name="Ohm R."/>
            <person name="Pangilinan J."/>
            <person name="Park H.-J."/>
            <person name="Ramirez L."/>
            <person name="Alfaro M."/>
            <person name="Sun H."/>
            <person name="Tritt A."/>
            <person name="Yoshinaga Y."/>
            <person name="Zwiers L.-H."/>
            <person name="Turgeon B."/>
            <person name="Goodwin S."/>
            <person name="Spatafora J."/>
            <person name="Crous P."/>
            <person name="Grigoriev I."/>
        </authorList>
    </citation>
    <scope>NUCLEOTIDE SEQUENCE</scope>
    <source>
        <strain evidence="2">CBS 125425</strain>
    </source>
</reference>
<feature type="domain" description="Amidohydrolase 3" evidence="1">
    <location>
        <begin position="61"/>
        <end position="531"/>
    </location>
</feature>
<keyword evidence="3" id="KW-1185">Reference proteome</keyword>
<dbReference type="Gene3D" id="2.30.40.10">
    <property type="entry name" value="Urease, subunit C, domain 1"/>
    <property type="match status" value="1"/>
</dbReference>
<dbReference type="InterPro" id="IPR011059">
    <property type="entry name" value="Metal-dep_hydrolase_composite"/>
</dbReference>
<dbReference type="SUPFAM" id="SSF51556">
    <property type="entry name" value="Metallo-dependent hydrolases"/>
    <property type="match status" value="1"/>
</dbReference>
<organism evidence="2 3">
    <name type="scientific">Polyplosphaeria fusca</name>
    <dbReference type="NCBI Taxonomy" id="682080"/>
    <lineage>
        <taxon>Eukaryota</taxon>
        <taxon>Fungi</taxon>
        <taxon>Dikarya</taxon>
        <taxon>Ascomycota</taxon>
        <taxon>Pezizomycotina</taxon>
        <taxon>Dothideomycetes</taxon>
        <taxon>Pleosporomycetidae</taxon>
        <taxon>Pleosporales</taxon>
        <taxon>Tetraplosphaeriaceae</taxon>
        <taxon>Polyplosphaeria</taxon>
    </lineage>
</organism>
<dbReference type="PANTHER" id="PTHR22642">
    <property type="entry name" value="IMIDAZOLONEPROPIONASE"/>
    <property type="match status" value="1"/>
</dbReference>
<dbReference type="InterPro" id="IPR013108">
    <property type="entry name" value="Amidohydro_3"/>
</dbReference>
<dbReference type="InterPro" id="IPR032466">
    <property type="entry name" value="Metal_Hydrolase"/>
</dbReference>
<dbReference type="Proteomes" id="UP000799444">
    <property type="component" value="Unassembled WGS sequence"/>
</dbReference>
<dbReference type="AlphaFoldDB" id="A0A9P4UVF2"/>
<gene>
    <name evidence="2" type="ORF">EJ04DRAFT_515629</name>
</gene>
<dbReference type="Pfam" id="PF07969">
    <property type="entry name" value="Amidohydro_3"/>
    <property type="match status" value="1"/>
</dbReference>
<evidence type="ECO:0000259" key="1">
    <source>
        <dbReference type="Pfam" id="PF07969"/>
    </source>
</evidence>